<keyword evidence="2" id="KW-0812">Transmembrane</keyword>
<feature type="compositionally biased region" description="Polar residues" evidence="1">
    <location>
        <begin position="620"/>
        <end position="630"/>
    </location>
</feature>
<evidence type="ECO:0000313" key="4">
    <source>
        <dbReference type="Proteomes" id="UP000742786"/>
    </source>
</evidence>
<accession>A0A916J5B2</accession>
<protein>
    <submittedName>
        <fullName evidence="3">Uncharacterized protein</fullName>
    </submittedName>
</protein>
<feature type="region of interest" description="Disordered" evidence="1">
    <location>
        <begin position="607"/>
        <end position="630"/>
    </location>
</feature>
<evidence type="ECO:0000256" key="2">
    <source>
        <dbReference type="SAM" id="Phobius"/>
    </source>
</evidence>
<name>A0A916J5B2_9PROT</name>
<gene>
    <name evidence="3" type="ORF">GTOL_12119</name>
</gene>
<dbReference type="Gene3D" id="2.60.120.200">
    <property type="match status" value="1"/>
</dbReference>
<dbReference type="Proteomes" id="UP000742786">
    <property type="component" value="Unassembled WGS sequence"/>
</dbReference>
<comment type="caution">
    <text evidence="3">The sequence shown here is derived from an EMBL/GenBank/DDBJ whole genome shotgun (WGS) entry which is preliminary data.</text>
</comment>
<evidence type="ECO:0000256" key="1">
    <source>
        <dbReference type="SAM" id="MobiDB-lite"/>
    </source>
</evidence>
<sequence length="746" mass="77337">MRRHISPHSAGRSQQRGYALLIMLVLVTMGILFTLVSQLDVVSMKWGRSQNTQATLLQAKEALIGYAATYRDTHAGEVFGYLPCPDADGDGAAETSNTDGTCGGSDQAVVGLLPYKTLGLGDLRDASGECLWYAVSPGQKASMNKVEPMNWDTRGQIKIFDSDGTTVLADPADGIEGGAVAVIFAASPPLTVNATGRGGNSNNVCGNNGKAVWAAYLESAAFDSNGNSTASPLIVTRGTIDGVSNNDQITWITPKEIFDRVKKRSDQGGVNALSTAAATSLTAKINTDLVTSAAPASALPATDYATISGPTPYAGYVGTLPSLTISSDPNNILNTFLDNWSNQYRYVVCSNLCGYCLNVGGQSCNGALLFGAENPAGGPRPVQPTQLTDLFETDGATNGDGKGALGLANGTSNLFSGTSAYSSGAADVGVCLAPSSAKPITFNCSLTNFLEAAPTNLVTISGQNITLGKVDITTNNGYSSSNLFGCAWSNDVLTFGAGLRTYFNFVISNSGRGFTLSIIDAIKYPASTAPCGRSDQYLGYAGNNGVSSPIDPPKIGLEIHTTTSTSSSSQGGPGYRHAALVYWGNNNISADNDDNIHGAINTVAGYPSNPKNRVDDPASTGVSGNLGPTPSGSGVLVTGITVHVRIDIVRSYDASAHQGSYNIKAWLVKSPTAAQLADLQNITQDFISSTSGSLATTVSDAFTTLDLPTGATSDPEALQKIRIGFTNAQGASDQVITLQNFGALSR</sequence>
<reference evidence="3" key="1">
    <citation type="submission" date="2021-04" db="EMBL/GenBank/DDBJ databases">
        <authorList>
            <person name="Hornung B."/>
        </authorList>
    </citation>
    <scope>NUCLEOTIDE SEQUENCE</scope>
    <source>
        <strain evidence="3">G5G6</strain>
    </source>
</reference>
<dbReference type="AlphaFoldDB" id="A0A916J5B2"/>
<dbReference type="RefSeq" id="WP_220636106.1">
    <property type="nucleotide sequence ID" value="NZ_CAJQUM010000001.1"/>
</dbReference>
<feature type="transmembrane region" description="Helical" evidence="2">
    <location>
        <begin position="20"/>
        <end position="39"/>
    </location>
</feature>
<evidence type="ECO:0000313" key="3">
    <source>
        <dbReference type="EMBL" id="CAG4884236.1"/>
    </source>
</evidence>
<keyword evidence="2" id="KW-1133">Transmembrane helix</keyword>
<dbReference type="EMBL" id="CAJQUM010000001">
    <property type="protein sequence ID" value="CAG4884236.1"/>
    <property type="molecule type" value="Genomic_DNA"/>
</dbReference>
<keyword evidence="4" id="KW-1185">Reference proteome</keyword>
<keyword evidence="2" id="KW-0472">Membrane</keyword>
<organism evidence="3 4">
    <name type="scientific">Georgfuchsia toluolica</name>
    <dbReference type="NCBI Taxonomy" id="424218"/>
    <lineage>
        <taxon>Bacteria</taxon>
        <taxon>Pseudomonadati</taxon>
        <taxon>Pseudomonadota</taxon>
        <taxon>Betaproteobacteria</taxon>
        <taxon>Nitrosomonadales</taxon>
        <taxon>Sterolibacteriaceae</taxon>
        <taxon>Georgfuchsia</taxon>
    </lineage>
</organism>
<proteinExistence type="predicted"/>